<dbReference type="AlphaFoldDB" id="A0A2P2LIG9"/>
<evidence type="ECO:0000313" key="1">
    <source>
        <dbReference type="EMBL" id="MBX17776.1"/>
    </source>
</evidence>
<accession>A0A2P2LIG9</accession>
<reference evidence="1" key="1">
    <citation type="submission" date="2018-02" db="EMBL/GenBank/DDBJ databases">
        <title>Rhizophora mucronata_Transcriptome.</title>
        <authorList>
            <person name="Meera S.P."/>
            <person name="Sreeshan A."/>
            <person name="Augustine A."/>
        </authorList>
    </citation>
    <scope>NUCLEOTIDE SEQUENCE</scope>
    <source>
        <tissue evidence="1">Leaf</tissue>
    </source>
</reference>
<protein>
    <submittedName>
        <fullName evidence="1">Uncharacterized protein</fullName>
    </submittedName>
</protein>
<proteinExistence type="predicted"/>
<organism evidence="1">
    <name type="scientific">Rhizophora mucronata</name>
    <name type="common">Asiatic mangrove</name>
    <dbReference type="NCBI Taxonomy" id="61149"/>
    <lineage>
        <taxon>Eukaryota</taxon>
        <taxon>Viridiplantae</taxon>
        <taxon>Streptophyta</taxon>
        <taxon>Embryophyta</taxon>
        <taxon>Tracheophyta</taxon>
        <taxon>Spermatophyta</taxon>
        <taxon>Magnoliopsida</taxon>
        <taxon>eudicotyledons</taxon>
        <taxon>Gunneridae</taxon>
        <taxon>Pentapetalae</taxon>
        <taxon>rosids</taxon>
        <taxon>fabids</taxon>
        <taxon>Malpighiales</taxon>
        <taxon>Rhizophoraceae</taxon>
        <taxon>Rhizophora</taxon>
    </lineage>
</organism>
<dbReference type="EMBL" id="GGEC01037292">
    <property type="protein sequence ID" value="MBX17776.1"/>
    <property type="molecule type" value="Transcribed_RNA"/>
</dbReference>
<name>A0A2P2LIG9_RHIMU</name>
<sequence length="31" mass="3673">MISNRKLVPVFLDWSLWPPKYDSTILCVMYG</sequence>